<evidence type="ECO:0000313" key="3">
    <source>
        <dbReference type="Proteomes" id="UP000278807"/>
    </source>
</evidence>
<reference evidence="2 3" key="2">
    <citation type="submission" date="2018-11" db="EMBL/GenBank/DDBJ databases">
        <authorList>
            <consortium name="Pathogen Informatics"/>
        </authorList>
    </citation>
    <scope>NUCLEOTIDE SEQUENCE [LARGE SCALE GENOMIC DNA]</scope>
</reference>
<sequence length="69" mass="8003">MEKMFLSPKTAKSLRCTLQVAQNFARNWGRPIATYGAGAAILAIYFIDWRVVVTRIPFYRRKFIDEAPH</sequence>
<gene>
    <name evidence="2" type="ORF">HNAJ_LOCUS207</name>
</gene>
<evidence type="ECO:0000313" key="4">
    <source>
        <dbReference type="WBParaSite" id="HNAJ_0000020601-mRNA-1"/>
    </source>
</evidence>
<dbReference type="Gene3D" id="1.20.5.220">
    <property type="match status" value="1"/>
</dbReference>
<dbReference type="AlphaFoldDB" id="A0A0R3T088"/>
<reference evidence="4" key="1">
    <citation type="submission" date="2017-02" db="UniProtKB">
        <authorList>
            <consortium name="WormBaseParasite"/>
        </authorList>
    </citation>
    <scope>IDENTIFICATION</scope>
</reference>
<dbReference type="EMBL" id="UZAE01000044">
    <property type="protein sequence ID" value="VDN96066.1"/>
    <property type="molecule type" value="Genomic_DNA"/>
</dbReference>
<dbReference type="OrthoDB" id="15743at2759"/>
<keyword evidence="1" id="KW-1133">Transmembrane helix</keyword>
<dbReference type="GO" id="GO:0005739">
    <property type="term" value="C:mitochondrion"/>
    <property type="evidence" value="ECO:0007669"/>
    <property type="project" value="GOC"/>
</dbReference>
<dbReference type="WBParaSite" id="HNAJ_0000020601-mRNA-1">
    <property type="protein sequence ID" value="HNAJ_0000020601-mRNA-1"/>
    <property type="gene ID" value="HNAJ_0000020601"/>
</dbReference>
<dbReference type="InterPro" id="IPR029027">
    <property type="entry name" value="Single_a-helix_sf"/>
</dbReference>
<name>A0A0R3T088_RODNA</name>
<keyword evidence="3" id="KW-1185">Reference proteome</keyword>
<dbReference type="InterPro" id="IPR015089">
    <property type="entry name" value="UQCR"/>
</dbReference>
<keyword evidence="1" id="KW-0472">Membrane</keyword>
<protein>
    <submittedName>
        <fullName evidence="4">Cytochrome b-c1 complex subunit 10</fullName>
    </submittedName>
</protein>
<evidence type="ECO:0000313" key="2">
    <source>
        <dbReference type="EMBL" id="VDN96066.1"/>
    </source>
</evidence>
<dbReference type="GO" id="GO:0006122">
    <property type="term" value="P:mitochondrial electron transport, ubiquinol to cytochrome c"/>
    <property type="evidence" value="ECO:0007669"/>
    <property type="project" value="InterPro"/>
</dbReference>
<feature type="transmembrane region" description="Helical" evidence="1">
    <location>
        <begin position="32"/>
        <end position="53"/>
    </location>
</feature>
<keyword evidence="1" id="KW-0812">Transmembrane</keyword>
<dbReference type="Pfam" id="PF08997">
    <property type="entry name" value="UCR_6-4kD"/>
    <property type="match status" value="1"/>
</dbReference>
<accession>A0A0R3T088</accession>
<organism evidence="4">
    <name type="scientific">Rodentolepis nana</name>
    <name type="common">Dwarf tapeworm</name>
    <name type="synonym">Hymenolepis nana</name>
    <dbReference type="NCBI Taxonomy" id="102285"/>
    <lineage>
        <taxon>Eukaryota</taxon>
        <taxon>Metazoa</taxon>
        <taxon>Spiralia</taxon>
        <taxon>Lophotrochozoa</taxon>
        <taxon>Platyhelminthes</taxon>
        <taxon>Cestoda</taxon>
        <taxon>Eucestoda</taxon>
        <taxon>Cyclophyllidea</taxon>
        <taxon>Hymenolepididae</taxon>
        <taxon>Rodentolepis</taxon>
    </lineage>
</organism>
<dbReference type="Proteomes" id="UP000278807">
    <property type="component" value="Unassembled WGS sequence"/>
</dbReference>
<proteinExistence type="predicted"/>
<evidence type="ECO:0000256" key="1">
    <source>
        <dbReference type="SAM" id="Phobius"/>
    </source>
</evidence>
<dbReference type="SUPFAM" id="SSF81518">
    <property type="entry name" value="Subunit XI (6.4 kDa protein) of cytochrome bc1 complex (Ubiquinol-cytochrome c reductase)"/>
    <property type="match status" value="1"/>
</dbReference>